<evidence type="ECO:0000259" key="2">
    <source>
        <dbReference type="Pfam" id="PF18096"/>
    </source>
</evidence>
<dbReference type="InterPro" id="IPR029063">
    <property type="entry name" value="SAM-dependent_MTases_sf"/>
</dbReference>
<reference evidence="4 5" key="1">
    <citation type="submission" date="2013-08" db="EMBL/GenBank/DDBJ databases">
        <authorList>
            <person name="Durkin A.S."/>
            <person name="Haft D.R."/>
            <person name="McCorrison J."/>
            <person name="Torralba M."/>
            <person name="Gillis M."/>
            <person name="Haft D.H."/>
            <person name="Methe B."/>
            <person name="Sutton G."/>
            <person name="Nelson K.E."/>
        </authorList>
    </citation>
    <scope>NUCLEOTIDE SEQUENCE [LARGE SCALE GENOMIC DNA]</scope>
    <source>
        <strain evidence="4 5">F0067</strain>
    </source>
</reference>
<dbReference type="Pfam" id="PF18096">
    <property type="entry name" value="Thump_like"/>
    <property type="match status" value="1"/>
</dbReference>
<evidence type="ECO:0000256" key="1">
    <source>
        <dbReference type="SAM" id="MobiDB-lite"/>
    </source>
</evidence>
<evidence type="ECO:0000313" key="4">
    <source>
        <dbReference type="EMBL" id="ERK38178.1"/>
    </source>
</evidence>
<evidence type="ECO:0000313" key="5">
    <source>
        <dbReference type="Proteomes" id="UP000016648"/>
    </source>
</evidence>
<dbReference type="SUPFAM" id="SSF53335">
    <property type="entry name" value="S-adenosyl-L-methionine-dependent methyltransferases"/>
    <property type="match status" value="1"/>
</dbReference>
<feature type="domain" description="PG-1098 ferredoxin-like" evidence="3">
    <location>
        <begin position="373"/>
        <end position="416"/>
    </location>
</feature>
<dbReference type="Proteomes" id="UP000016648">
    <property type="component" value="Unassembled WGS sequence"/>
</dbReference>
<dbReference type="AlphaFoldDB" id="U2QA27"/>
<gene>
    <name evidence="4" type="ORF">HMPREF9135_1073</name>
</gene>
<feature type="region of interest" description="Disordered" evidence="1">
    <location>
        <begin position="251"/>
        <end position="273"/>
    </location>
</feature>
<proteinExistence type="predicted"/>
<dbReference type="PATRIC" id="fig|1115809.3.peg.2559"/>
<organism evidence="4 5">
    <name type="scientific">Segatella baroniae F0067</name>
    <dbReference type="NCBI Taxonomy" id="1115809"/>
    <lineage>
        <taxon>Bacteria</taxon>
        <taxon>Pseudomonadati</taxon>
        <taxon>Bacteroidota</taxon>
        <taxon>Bacteroidia</taxon>
        <taxon>Bacteroidales</taxon>
        <taxon>Prevotellaceae</taxon>
        <taxon>Segatella</taxon>
    </lineage>
</organism>
<name>U2QA27_9BACT</name>
<dbReference type="Gene3D" id="3.40.50.150">
    <property type="entry name" value="Vaccinia Virus protein VP39"/>
    <property type="match status" value="1"/>
</dbReference>
<dbReference type="RefSeq" id="WP_021590820.1">
    <property type="nucleotide sequence ID" value="NZ_AWEY01000044.1"/>
</dbReference>
<dbReference type="EMBL" id="AWEY01000044">
    <property type="protein sequence ID" value="ERK38178.1"/>
    <property type="molecule type" value="Genomic_DNA"/>
</dbReference>
<comment type="caution">
    <text evidence="4">The sequence shown here is derived from an EMBL/GenBank/DDBJ whole genome shotgun (WGS) entry which is preliminary data.</text>
</comment>
<dbReference type="InterPro" id="IPR041497">
    <property type="entry name" value="Thump-like"/>
</dbReference>
<protein>
    <submittedName>
        <fullName evidence="4">Uncharacterized protein</fullName>
    </submittedName>
</protein>
<evidence type="ECO:0000259" key="3">
    <source>
        <dbReference type="Pfam" id="PF22013"/>
    </source>
</evidence>
<dbReference type="Pfam" id="PF22013">
    <property type="entry name" value="PG_1098_Fer"/>
    <property type="match status" value="1"/>
</dbReference>
<feature type="compositionally biased region" description="Low complexity" evidence="1">
    <location>
        <begin position="251"/>
        <end position="260"/>
    </location>
</feature>
<feature type="region of interest" description="Disordered" evidence="1">
    <location>
        <begin position="305"/>
        <end position="348"/>
    </location>
</feature>
<keyword evidence="5" id="KW-1185">Reference proteome</keyword>
<feature type="domain" description="THUMP-like" evidence="2">
    <location>
        <begin position="417"/>
        <end position="486"/>
    </location>
</feature>
<dbReference type="InterPro" id="IPR054168">
    <property type="entry name" value="PG_1098_Fer"/>
</dbReference>
<sequence length="489" mass="53715">MTTQDFIKQHRHDDVRRLAFLQDKYPEVDLPFALDQIRGWQTARRKLPAWAAREGLIYPPYLSMEQCSSEATAQLKADIVARLCPERRLLADLTGGFGVDFSYLARGFDKAVYVERQEKLCAIARHNLALLGLTQAEVVCTDSTEYLERMVPVDLIFVDPARRDSHGGRTFAIADCVPDVIALRPLLMRKARRLLLKLSPMLDWHKAVEDVGAVTDVFVVAVDGECKELLLLVQPGHAGGPRLHCVEWKTASQTPPKTASPAPPKEGSACRTEAASGIVDRGNYVDGGFHEVFCVHEGAIRYSENSRSSSTDSHSSSINSQSSCVNSQSSNTNNRSSNTNNQSSNSQSYIDSLCPSGTPLLGRGGGGCRCGSFLLLPSASIMKAGCFAELERAFGLRQLAPNSHLFLSEKPVEGFPGRTFRLSAVSSFNKKELRQALAGIDKANLAVRNFPMTVEELRRKLKLKDGGDHYLFATTDAEGHHLLLIGQKV</sequence>
<dbReference type="Gene3D" id="1.10.10.1110">
    <property type="entry name" value="Methyltransferase PG1098, N-terminal domain"/>
    <property type="match status" value="1"/>
</dbReference>
<accession>U2QA27</accession>